<dbReference type="RefSeq" id="XP_002297360.1">
    <property type="nucleotide sequence ID" value="XM_002297324.1"/>
</dbReference>
<reference evidence="9 10" key="1">
    <citation type="journal article" date="2004" name="Science">
        <title>The genome of the diatom Thalassiosira pseudonana: ecology, evolution, and metabolism.</title>
        <authorList>
            <person name="Armbrust E.V."/>
            <person name="Berges J.A."/>
            <person name="Bowler C."/>
            <person name="Green B.R."/>
            <person name="Martinez D."/>
            <person name="Putnam N.H."/>
            <person name="Zhou S."/>
            <person name="Allen A.E."/>
            <person name="Apt K.E."/>
            <person name="Bechner M."/>
            <person name="Brzezinski M.A."/>
            <person name="Chaal B.K."/>
            <person name="Chiovitti A."/>
            <person name="Davis A.K."/>
            <person name="Demarest M.S."/>
            <person name="Detter J.C."/>
            <person name="Glavina T."/>
            <person name="Goodstein D."/>
            <person name="Hadi M.Z."/>
            <person name="Hellsten U."/>
            <person name="Hildebrand M."/>
            <person name="Jenkins B.D."/>
            <person name="Jurka J."/>
            <person name="Kapitonov V.V."/>
            <person name="Kroger N."/>
            <person name="Lau W.W."/>
            <person name="Lane T.W."/>
            <person name="Larimer F.W."/>
            <person name="Lippmeier J.C."/>
            <person name="Lucas S."/>
            <person name="Medina M."/>
            <person name="Montsant A."/>
            <person name="Obornik M."/>
            <person name="Parker M.S."/>
            <person name="Palenik B."/>
            <person name="Pazour G.J."/>
            <person name="Richardson P.M."/>
            <person name="Rynearson T.A."/>
            <person name="Saito M.A."/>
            <person name="Schwartz D.C."/>
            <person name="Thamatrakoln K."/>
            <person name="Valentin K."/>
            <person name="Vardi A."/>
            <person name="Wilkerson F.P."/>
            <person name="Rokhsar D.S."/>
        </authorList>
    </citation>
    <scope>NUCLEOTIDE SEQUENCE [LARGE SCALE GENOMIC DNA]</scope>
    <source>
        <strain evidence="9 10">CCMP1335</strain>
    </source>
</reference>
<protein>
    <recommendedName>
        <fullName evidence="8">ABC transmembrane type-1 domain-containing protein</fullName>
    </recommendedName>
</protein>
<reference evidence="9 10" key="2">
    <citation type="journal article" date="2008" name="Nature">
        <title>The Phaeodactylum genome reveals the evolutionary history of diatom genomes.</title>
        <authorList>
            <person name="Bowler C."/>
            <person name="Allen A.E."/>
            <person name="Badger J.H."/>
            <person name="Grimwood J."/>
            <person name="Jabbari K."/>
            <person name="Kuo A."/>
            <person name="Maheswari U."/>
            <person name="Martens C."/>
            <person name="Maumus F."/>
            <person name="Otillar R.P."/>
            <person name="Rayko E."/>
            <person name="Salamov A."/>
            <person name="Vandepoele K."/>
            <person name="Beszteri B."/>
            <person name="Gruber A."/>
            <person name="Heijde M."/>
            <person name="Katinka M."/>
            <person name="Mock T."/>
            <person name="Valentin K."/>
            <person name="Verret F."/>
            <person name="Berges J.A."/>
            <person name="Brownlee C."/>
            <person name="Cadoret J.P."/>
            <person name="Chiovitti A."/>
            <person name="Choi C.J."/>
            <person name="Coesel S."/>
            <person name="De Martino A."/>
            <person name="Detter J.C."/>
            <person name="Durkin C."/>
            <person name="Falciatore A."/>
            <person name="Fournet J."/>
            <person name="Haruta M."/>
            <person name="Huysman M.J."/>
            <person name="Jenkins B.D."/>
            <person name="Jiroutova K."/>
            <person name="Jorgensen R.E."/>
            <person name="Joubert Y."/>
            <person name="Kaplan A."/>
            <person name="Kroger N."/>
            <person name="Kroth P.G."/>
            <person name="La Roche J."/>
            <person name="Lindquist E."/>
            <person name="Lommer M."/>
            <person name="Martin-Jezequel V."/>
            <person name="Lopez P.J."/>
            <person name="Lucas S."/>
            <person name="Mangogna M."/>
            <person name="McGinnis K."/>
            <person name="Medlin L.K."/>
            <person name="Montsant A."/>
            <person name="Oudot-Le Secq M.P."/>
            <person name="Napoli C."/>
            <person name="Obornik M."/>
            <person name="Parker M.S."/>
            <person name="Petit J.L."/>
            <person name="Porcel B.M."/>
            <person name="Poulsen N."/>
            <person name="Robison M."/>
            <person name="Rychlewski L."/>
            <person name="Rynearson T.A."/>
            <person name="Schmutz J."/>
            <person name="Shapiro H."/>
            <person name="Siaut M."/>
            <person name="Stanley M."/>
            <person name="Sussman M.R."/>
            <person name="Taylor A.R."/>
            <person name="Vardi A."/>
            <person name="von Dassow P."/>
            <person name="Vyverman W."/>
            <person name="Willis A."/>
            <person name="Wyrwicz L.S."/>
            <person name="Rokhsar D.S."/>
            <person name="Weissenbach J."/>
            <person name="Armbrust E.V."/>
            <person name="Green B.R."/>
            <person name="Van de Peer Y."/>
            <person name="Grigoriev I.V."/>
        </authorList>
    </citation>
    <scope>NUCLEOTIDE SEQUENCE [LARGE SCALE GENOMIC DNA]</scope>
    <source>
        <strain evidence="9 10">CCMP1335</strain>
    </source>
</reference>
<dbReference type="InterPro" id="IPR050173">
    <property type="entry name" value="ABC_transporter_C-like"/>
</dbReference>
<feature type="domain" description="ABC transmembrane type-1" evidence="8">
    <location>
        <begin position="280"/>
        <end position="372"/>
    </location>
</feature>
<dbReference type="InterPro" id="IPR011527">
    <property type="entry name" value="ABC1_TM_dom"/>
</dbReference>
<accession>B8LEB1</accession>
<evidence type="ECO:0000256" key="4">
    <source>
        <dbReference type="ARBA" id="ARBA00022840"/>
    </source>
</evidence>
<proteinExistence type="predicted"/>
<dbReference type="PROSITE" id="PS00211">
    <property type="entry name" value="ABC_TRANSPORTER_1"/>
    <property type="match status" value="1"/>
</dbReference>
<dbReference type="eggNOG" id="KOG0054">
    <property type="taxonomic scope" value="Eukaryota"/>
</dbReference>
<keyword evidence="2 7" id="KW-0812">Transmembrane</keyword>
<evidence type="ECO:0000256" key="7">
    <source>
        <dbReference type="SAM" id="Phobius"/>
    </source>
</evidence>
<keyword evidence="6 7" id="KW-0472">Membrane</keyword>
<keyword evidence="4" id="KW-0067">ATP-binding</keyword>
<dbReference type="OMA" id="ICGYLAN"/>
<dbReference type="KEGG" id="tps:THAPSDRAFT_bd789"/>
<dbReference type="STRING" id="35128.B8LEB1"/>
<feature type="transmembrane region" description="Helical" evidence="7">
    <location>
        <begin position="273"/>
        <end position="299"/>
    </location>
</feature>
<gene>
    <name evidence="9" type="ORF">THAPSDRAFT_bd789</name>
</gene>
<organism evidence="9 10">
    <name type="scientific">Thalassiosira pseudonana</name>
    <name type="common">Marine diatom</name>
    <name type="synonym">Cyclotella nana</name>
    <dbReference type="NCBI Taxonomy" id="35128"/>
    <lineage>
        <taxon>Eukaryota</taxon>
        <taxon>Sar</taxon>
        <taxon>Stramenopiles</taxon>
        <taxon>Ochrophyta</taxon>
        <taxon>Bacillariophyta</taxon>
        <taxon>Coscinodiscophyceae</taxon>
        <taxon>Thalassiosirophycidae</taxon>
        <taxon>Thalassiosirales</taxon>
        <taxon>Thalassiosiraceae</taxon>
        <taxon>Thalassiosira</taxon>
    </lineage>
</organism>
<keyword evidence="5 7" id="KW-1133">Transmembrane helix</keyword>
<dbReference type="Pfam" id="PF00005">
    <property type="entry name" value="ABC_tran"/>
    <property type="match status" value="1"/>
</dbReference>
<dbReference type="HOGENOM" id="CLU_000604_27_9_1"/>
<dbReference type="PaxDb" id="35128-Thapsdraft789"/>
<dbReference type="Gene3D" id="3.40.50.300">
    <property type="entry name" value="P-loop containing nucleotide triphosphate hydrolases"/>
    <property type="match status" value="1"/>
</dbReference>
<evidence type="ECO:0000256" key="6">
    <source>
        <dbReference type="ARBA" id="ARBA00023136"/>
    </source>
</evidence>
<dbReference type="InterPro" id="IPR003439">
    <property type="entry name" value="ABC_transporter-like_ATP-bd"/>
</dbReference>
<evidence type="ECO:0000256" key="3">
    <source>
        <dbReference type="ARBA" id="ARBA00022741"/>
    </source>
</evidence>
<name>B8LEB1_THAPS</name>
<dbReference type="Gene3D" id="1.20.1560.10">
    <property type="entry name" value="ABC transporter type 1, transmembrane domain"/>
    <property type="match status" value="1"/>
</dbReference>
<dbReference type="Proteomes" id="UP000001449">
    <property type="component" value="Unassembled WGS sequence"/>
</dbReference>
<keyword evidence="1" id="KW-0813">Transport</keyword>
<dbReference type="GO" id="GO:0016020">
    <property type="term" value="C:membrane"/>
    <property type="evidence" value="ECO:0007669"/>
    <property type="project" value="InterPro"/>
</dbReference>
<dbReference type="PANTHER" id="PTHR24223">
    <property type="entry name" value="ATP-BINDING CASSETTE SUB-FAMILY C"/>
    <property type="match status" value="1"/>
</dbReference>
<dbReference type="GeneID" id="7447700"/>
<dbReference type="AlphaFoldDB" id="B8LEB1"/>
<sequence>MNDTLRNNILFGHASRAKTSSQRNKVDDIDEKRYELALDICSLTHDLDLLPSGDQTEIGERGITLSGGQKARVALARAVYHDADLYLLDDPLAAVDAHVAKDLFNKCIVDELLLGKSKEDSTQERNATVVLVTNALQYLSHPMVDKIICLGDGCVEEAGTFAQLSSDPSSSFSSFLSVIAETSKATIEQANTEDVVDLDESDDLSENALDCVDEPDVAKVIEPNSPRRTSSSVRRSIVKRTEEAENESGAKGGALMTDEFKERKKGSVDRDVYMAWADSAGGVSVGVSILLLFTIVEALTVSSKWWLTHWSQSGGSNAFFFLGIYALINFAAIFATFGRLMLFILAGLRASHSMFEHLLEIVMSAPMSFFDT</sequence>
<dbReference type="SUPFAM" id="SSF52540">
    <property type="entry name" value="P-loop containing nucleoside triphosphate hydrolases"/>
    <property type="match status" value="1"/>
</dbReference>
<evidence type="ECO:0000256" key="5">
    <source>
        <dbReference type="ARBA" id="ARBA00022989"/>
    </source>
</evidence>
<dbReference type="SUPFAM" id="SSF90123">
    <property type="entry name" value="ABC transporter transmembrane region"/>
    <property type="match status" value="1"/>
</dbReference>
<dbReference type="InterPro" id="IPR027417">
    <property type="entry name" value="P-loop_NTPase"/>
</dbReference>
<keyword evidence="3" id="KW-0547">Nucleotide-binding</keyword>
<dbReference type="EMBL" id="DS999434">
    <property type="protein sequence ID" value="EED86323.1"/>
    <property type="molecule type" value="Genomic_DNA"/>
</dbReference>
<dbReference type="InterPro" id="IPR017871">
    <property type="entry name" value="ABC_transporter-like_CS"/>
</dbReference>
<evidence type="ECO:0000256" key="1">
    <source>
        <dbReference type="ARBA" id="ARBA00022448"/>
    </source>
</evidence>
<dbReference type="PROSITE" id="PS50929">
    <property type="entry name" value="ABC_TM1F"/>
    <property type="match status" value="1"/>
</dbReference>
<dbReference type="InParanoid" id="B8LEB1"/>
<dbReference type="GO" id="GO:0140359">
    <property type="term" value="F:ABC-type transporter activity"/>
    <property type="evidence" value="ECO:0007669"/>
    <property type="project" value="InterPro"/>
</dbReference>
<evidence type="ECO:0000256" key="2">
    <source>
        <dbReference type="ARBA" id="ARBA00022692"/>
    </source>
</evidence>
<evidence type="ECO:0000313" key="9">
    <source>
        <dbReference type="EMBL" id="EED86323.1"/>
    </source>
</evidence>
<dbReference type="GO" id="GO:0005524">
    <property type="term" value="F:ATP binding"/>
    <property type="evidence" value="ECO:0007669"/>
    <property type="project" value="UniProtKB-KW"/>
</dbReference>
<feature type="transmembrane region" description="Helical" evidence="7">
    <location>
        <begin position="319"/>
        <end position="348"/>
    </location>
</feature>
<dbReference type="GO" id="GO:0016887">
    <property type="term" value="F:ATP hydrolysis activity"/>
    <property type="evidence" value="ECO:0007669"/>
    <property type="project" value="InterPro"/>
</dbReference>
<keyword evidence="10" id="KW-1185">Reference proteome</keyword>
<dbReference type="InterPro" id="IPR036640">
    <property type="entry name" value="ABC1_TM_sf"/>
</dbReference>
<evidence type="ECO:0000259" key="8">
    <source>
        <dbReference type="PROSITE" id="PS50929"/>
    </source>
</evidence>
<evidence type="ECO:0000313" key="10">
    <source>
        <dbReference type="Proteomes" id="UP000001449"/>
    </source>
</evidence>